<dbReference type="InterPro" id="IPR006059">
    <property type="entry name" value="SBP"/>
</dbReference>
<dbReference type="Gene3D" id="3.40.190.10">
    <property type="entry name" value="Periplasmic binding protein-like II"/>
    <property type="match status" value="2"/>
</dbReference>
<evidence type="ECO:0000256" key="1">
    <source>
        <dbReference type="ARBA" id="ARBA00022729"/>
    </source>
</evidence>
<dbReference type="PANTHER" id="PTHR30006:SF24">
    <property type="entry name" value="SLL0237 PROTEIN"/>
    <property type="match status" value="1"/>
</dbReference>
<dbReference type="SUPFAM" id="SSF53850">
    <property type="entry name" value="Periplasmic binding protein-like II"/>
    <property type="match status" value="1"/>
</dbReference>
<dbReference type="Proteomes" id="UP000214603">
    <property type="component" value="Unassembled WGS sequence"/>
</dbReference>
<proteinExistence type="predicted"/>
<reference evidence="3" key="1">
    <citation type="submission" date="2017-06" db="EMBL/GenBank/DDBJ databases">
        <title>Herbaspirillum phytohormonus sp. nov., isolated from the root nodule of Robinia pseudoacacia in lead-zinc mine.</title>
        <authorList>
            <person name="Fan M."/>
            <person name="Lin Y."/>
        </authorList>
    </citation>
    <scope>NUCLEOTIDE SEQUENCE [LARGE SCALE GENOMIC DNA]</scope>
    <source>
        <strain evidence="3">SC-089</strain>
    </source>
</reference>
<evidence type="ECO:0000313" key="3">
    <source>
        <dbReference type="Proteomes" id="UP000214603"/>
    </source>
</evidence>
<accession>A0A225LXJ7</accession>
<gene>
    <name evidence="2" type="ORF">CEY11_23375</name>
</gene>
<keyword evidence="3" id="KW-1185">Reference proteome</keyword>
<dbReference type="PANTHER" id="PTHR30006">
    <property type="entry name" value="THIAMINE-BINDING PERIPLASMIC PROTEIN-RELATED"/>
    <property type="match status" value="1"/>
</dbReference>
<name>A0A225LXJ7_9BURK</name>
<dbReference type="AlphaFoldDB" id="A0A225LXJ7"/>
<evidence type="ECO:0008006" key="4">
    <source>
        <dbReference type="Google" id="ProtNLM"/>
    </source>
</evidence>
<keyword evidence="1" id="KW-0732">Signal</keyword>
<protein>
    <recommendedName>
        <fullName evidence="4">Iron ABC transporter substrate-binding protein</fullName>
    </recommendedName>
</protein>
<sequence>MGKRADRRARRARPCLDAGHDDSGNACILAVAAQQDEGLRMKPNFLKPEHRGATMNSFLQKTALGVSLALSMGSYASAADQALIDAAKKEGSLVWYTTYIVNSFVVPVTRAFEKKYGIRVEYTRSNGADLTLRIDNESAAGRMASDVFDCANCLSLYKSGYAEPFVPDTAAAYPAGYADPHKLWVSPTASFMTLAYNKLEVKPDEAPKTFEALLDPKWKGKMGWTTSLNVTGAPGFIGVALASMGEQKGMEYLRKLATQKIVNVPASQRVVLDQTISGERPLALMVFNHHVQQSKSKGAPVEWVHFQPVIGTLTYMSITKGGPHPNAAKLFLDYMMSEEGQKVIASTGQIPNHPKVPPADPALRPDTGGFKAHMVTMDELSAHLGGWIKIYKELFQK</sequence>
<dbReference type="Pfam" id="PF13416">
    <property type="entry name" value="SBP_bac_8"/>
    <property type="match status" value="1"/>
</dbReference>
<evidence type="ECO:0000313" key="2">
    <source>
        <dbReference type="EMBL" id="OWT53937.1"/>
    </source>
</evidence>
<dbReference type="EMBL" id="NJIH01000018">
    <property type="protein sequence ID" value="OWT53937.1"/>
    <property type="molecule type" value="Genomic_DNA"/>
</dbReference>
<organism evidence="2 3">
    <name type="scientific">Candidimonas nitroreducens</name>
    <dbReference type="NCBI Taxonomy" id="683354"/>
    <lineage>
        <taxon>Bacteria</taxon>
        <taxon>Pseudomonadati</taxon>
        <taxon>Pseudomonadota</taxon>
        <taxon>Betaproteobacteria</taxon>
        <taxon>Burkholderiales</taxon>
        <taxon>Alcaligenaceae</taxon>
        <taxon>Candidimonas</taxon>
    </lineage>
</organism>
<comment type="caution">
    <text evidence="2">The sequence shown here is derived from an EMBL/GenBank/DDBJ whole genome shotgun (WGS) entry which is preliminary data.</text>
</comment>